<dbReference type="InterPro" id="IPR035906">
    <property type="entry name" value="MetI-like_sf"/>
</dbReference>
<feature type="transmembrane region" description="Helical" evidence="6">
    <location>
        <begin position="156"/>
        <end position="175"/>
    </location>
</feature>
<name>A0ABC9VCL7_9BACL</name>
<keyword evidence="3 6" id="KW-0812">Transmembrane</keyword>
<evidence type="ECO:0000256" key="4">
    <source>
        <dbReference type="ARBA" id="ARBA00022989"/>
    </source>
</evidence>
<feature type="transmembrane region" description="Helical" evidence="6">
    <location>
        <begin position="271"/>
        <end position="294"/>
    </location>
</feature>
<dbReference type="GO" id="GO:0005886">
    <property type="term" value="C:plasma membrane"/>
    <property type="evidence" value="ECO:0007669"/>
    <property type="project" value="UniProtKB-SubCell"/>
</dbReference>
<evidence type="ECO:0000313" key="8">
    <source>
        <dbReference type="EMBL" id="EZP76123.1"/>
    </source>
</evidence>
<keyword evidence="2 6" id="KW-0813">Transport</keyword>
<evidence type="ECO:0000256" key="5">
    <source>
        <dbReference type="ARBA" id="ARBA00023136"/>
    </source>
</evidence>
<keyword evidence="9" id="KW-1185">Reference proteome</keyword>
<dbReference type="AlphaFoldDB" id="A0ABC9VCL7"/>
<protein>
    <submittedName>
        <fullName evidence="8">Oligopeptide transport system permease-like protein</fullName>
    </submittedName>
</protein>
<comment type="caution">
    <text evidence="8">The sequence shown here is derived from an EMBL/GenBank/DDBJ whole genome shotgun (WGS) entry which is preliminary data.</text>
</comment>
<dbReference type="Pfam" id="PF00528">
    <property type="entry name" value="BPD_transp_1"/>
    <property type="match status" value="1"/>
</dbReference>
<dbReference type="PANTHER" id="PTHR43839:SF3">
    <property type="entry name" value="OLIGOPEPTIDE ABC TRANSPORTER, PERMEASE PROTEIN"/>
    <property type="match status" value="1"/>
</dbReference>
<proteinExistence type="inferred from homology"/>
<dbReference type="RefSeq" id="WP_043905455.1">
    <property type="nucleotide sequence ID" value="NZ_CM002692.1"/>
</dbReference>
<gene>
    <name evidence="8" type="ORF">H839_12639</name>
</gene>
<dbReference type="PANTHER" id="PTHR43839">
    <property type="entry name" value="OPPC IN A BINDING PROTEIN-DEPENDENT TRANSPORT SYSTEM"/>
    <property type="match status" value="1"/>
</dbReference>
<dbReference type="PROSITE" id="PS50928">
    <property type="entry name" value="ABC_TM1"/>
    <property type="match status" value="1"/>
</dbReference>
<feature type="transmembrane region" description="Helical" evidence="6">
    <location>
        <begin position="82"/>
        <end position="108"/>
    </location>
</feature>
<dbReference type="Gene3D" id="1.10.3720.10">
    <property type="entry name" value="MetI-like"/>
    <property type="match status" value="1"/>
</dbReference>
<dbReference type="SUPFAM" id="SSF161098">
    <property type="entry name" value="MetI-like"/>
    <property type="match status" value="1"/>
</dbReference>
<keyword evidence="4 6" id="KW-1133">Transmembrane helix</keyword>
<evidence type="ECO:0000313" key="9">
    <source>
        <dbReference type="Proteomes" id="UP000023566"/>
    </source>
</evidence>
<evidence type="ECO:0000256" key="3">
    <source>
        <dbReference type="ARBA" id="ARBA00022692"/>
    </source>
</evidence>
<feature type="transmembrane region" description="Helical" evidence="6">
    <location>
        <begin position="221"/>
        <end position="243"/>
    </location>
</feature>
<feature type="transmembrane region" description="Helical" evidence="6">
    <location>
        <begin position="120"/>
        <end position="144"/>
    </location>
</feature>
<dbReference type="InterPro" id="IPR000515">
    <property type="entry name" value="MetI-like"/>
</dbReference>
<organism evidence="8 9">
    <name type="scientific">Parageobacillus genomosp. 1</name>
    <dbReference type="NCBI Taxonomy" id="1295642"/>
    <lineage>
        <taxon>Bacteria</taxon>
        <taxon>Bacillati</taxon>
        <taxon>Bacillota</taxon>
        <taxon>Bacilli</taxon>
        <taxon>Bacillales</taxon>
        <taxon>Anoxybacillaceae</taxon>
        <taxon>Parageobacillus</taxon>
    </lineage>
</organism>
<feature type="domain" description="ABC transmembrane type-1" evidence="7">
    <location>
        <begin position="84"/>
        <end position="293"/>
    </location>
</feature>
<evidence type="ECO:0000256" key="1">
    <source>
        <dbReference type="ARBA" id="ARBA00004141"/>
    </source>
</evidence>
<comment type="subcellular location">
    <subcellularLocation>
        <location evidence="6">Cell membrane</location>
        <topology evidence="6">Multi-pass membrane protein</topology>
    </subcellularLocation>
    <subcellularLocation>
        <location evidence="1">Membrane</location>
        <topology evidence="1">Multi-pass membrane protein</topology>
    </subcellularLocation>
</comment>
<dbReference type="EMBL" id="AOTZ01000006">
    <property type="protein sequence ID" value="EZP76123.1"/>
    <property type="molecule type" value="Genomic_DNA"/>
</dbReference>
<evidence type="ECO:0000256" key="2">
    <source>
        <dbReference type="ARBA" id="ARBA00022448"/>
    </source>
</evidence>
<reference evidence="8 9" key="1">
    <citation type="journal article" date="2014" name="Appl. Microbiol. Biotechnol.">
        <title>Transformable facultative thermophile Geobacillus stearothermophilus NUB3621 as a host strain for metabolic engineering.</title>
        <authorList>
            <person name="Blanchard K."/>
            <person name="Robic S."/>
            <person name="Matsumura I."/>
        </authorList>
    </citation>
    <scope>NUCLEOTIDE SEQUENCE [LARGE SCALE GENOMIC DNA]</scope>
    <source>
        <strain evidence="8 9">NUB3621</strain>
    </source>
</reference>
<dbReference type="Proteomes" id="UP000023566">
    <property type="component" value="Chromosome"/>
</dbReference>
<accession>A0ABC9VCL7</accession>
<keyword evidence="5 6" id="KW-0472">Membrane</keyword>
<evidence type="ECO:0000259" key="7">
    <source>
        <dbReference type="PROSITE" id="PS50928"/>
    </source>
</evidence>
<sequence>MIRILMRDKLFMLGFLFVSILLLLSLLNSMINDGNIRQVPILFDKNGNVIGAPPFAPSLRFPLGTDRNGYDMLYIIIQGAKFTIGIALLITMLRMALSIMIGGTLGVYCKKWIPKLENFFDSFTVVPLTLIAYFILVNVLWMPIDGFPHPFWKRAVFEVFVLTVLALPTLSFYIANDIRRVYREEFVQAAKILGGSKWHIFKVHVLPHVLENWVLLSIQQFIQVLMVLAHLGVLQLFFGGTYVDYMQMDPPKTISYEWSGLIGDSYPFISIYPWIPLVPIVFFSLTIIAAQLMLNGVKRAFVSKNVVKTTDLS</sequence>
<evidence type="ECO:0000256" key="6">
    <source>
        <dbReference type="RuleBase" id="RU363032"/>
    </source>
</evidence>
<dbReference type="CDD" id="cd06261">
    <property type="entry name" value="TM_PBP2"/>
    <property type="match status" value="1"/>
</dbReference>
<comment type="similarity">
    <text evidence="6">Belongs to the binding-protein-dependent transport system permease family.</text>
</comment>